<dbReference type="InterPro" id="IPR012301">
    <property type="entry name" value="Malic_N_dom"/>
</dbReference>
<comment type="similarity">
    <text evidence="4">In the C-terminal section; belongs to the phosphate acetyltransferase and butyryltransferase family.</text>
</comment>
<name>A0A418WHV9_9PROT</name>
<dbReference type="SUPFAM" id="SSF51735">
    <property type="entry name" value="NAD(P)-binding Rossmann-fold domains"/>
    <property type="match status" value="1"/>
</dbReference>
<dbReference type="InterPro" id="IPR012302">
    <property type="entry name" value="Malic_NAD-bd"/>
</dbReference>
<evidence type="ECO:0000313" key="13">
    <source>
        <dbReference type="EMBL" id="RJF89532.1"/>
    </source>
</evidence>
<comment type="similarity">
    <text evidence="3">In the N-terminal section; belongs to the malic enzymes family.</text>
</comment>
<dbReference type="InterPro" id="IPR036291">
    <property type="entry name" value="NAD(P)-bd_dom_sf"/>
</dbReference>
<organism evidence="13 14">
    <name type="scientific">Oleomonas cavernae</name>
    <dbReference type="NCBI Taxonomy" id="2320859"/>
    <lineage>
        <taxon>Bacteria</taxon>
        <taxon>Pseudomonadati</taxon>
        <taxon>Pseudomonadota</taxon>
        <taxon>Alphaproteobacteria</taxon>
        <taxon>Acetobacterales</taxon>
        <taxon>Acetobacteraceae</taxon>
        <taxon>Oleomonas</taxon>
    </lineage>
</organism>
<feature type="domain" description="Malic enzyme N-terminal" evidence="12">
    <location>
        <begin position="22"/>
        <end position="155"/>
    </location>
</feature>
<dbReference type="SMART" id="SM00919">
    <property type="entry name" value="Malic_M"/>
    <property type="match status" value="1"/>
</dbReference>
<dbReference type="Gene3D" id="3.40.50.10750">
    <property type="entry name" value="Isocitrate/Isopropylmalate dehydrogenase-like"/>
    <property type="match status" value="1"/>
</dbReference>
<evidence type="ECO:0000256" key="3">
    <source>
        <dbReference type="ARBA" id="ARBA00007686"/>
    </source>
</evidence>
<dbReference type="Gene3D" id="3.40.50.10950">
    <property type="match status" value="1"/>
</dbReference>
<dbReference type="RefSeq" id="WP_119781523.1">
    <property type="nucleotide sequence ID" value="NZ_QYUK01000011.1"/>
</dbReference>
<evidence type="ECO:0000256" key="6">
    <source>
        <dbReference type="ARBA" id="ARBA00023002"/>
    </source>
</evidence>
<gene>
    <name evidence="13" type="ORF">D3874_23290</name>
</gene>
<dbReference type="SUPFAM" id="SSF53659">
    <property type="entry name" value="Isocitrate/Isopropylmalate dehydrogenase-like"/>
    <property type="match status" value="1"/>
</dbReference>
<evidence type="ECO:0000256" key="4">
    <source>
        <dbReference type="ARBA" id="ARBA00008756"/>
    </source>
</evidence>
<evidence type="ECO:0000256" key="10">
    <source>
        <dbReference type="PIRSR" id="PIRSR036684-3"/>
    </source>
</evidence>
<comment type="caution">
    <text evidence="13">The sequence shown here is derived from an EMBL/GenBank/DDBJ whole genome shotgun (WGS) entry which is preliminary data.</text>
</comment>
<keyword evidence="5 9" id="KW-0479">Metal-binding</keyword>
<dbReference type="Gene3D" id="3.40.50.720">
    <property type="entry name" value="NAD(P)-binding Rossmann-like Domain"/>
    <property type="match status" value="1"/>
</dbReference>
<dbReference type="AlphaFoldDB" id="A0A418WHV9"/>
<dbReference type="GO" id="GO:0051287">
    <property type="term" value="F:NAD binding"/>
    <property type="evidence" value="ECO:0007669"/>
    <property type="project" value="InterPro"/>
</dbReference>
<dbReference type="GO" id="GO:0006108">
    <property type="term" value="P:malate metabolic process"/>
    <property type="evidence" value="ECO:0007669"/>
    <property type="project" value="InterPro"/>
</dbReference>
<feature type="binding site" evidence="10">
    <location>
        <position position="291"/>
    </location>
    <ligand>
        <name>a divalent metal cation</name>
        <dbReference type="ChEBI" id="CHEBI:60240"/>
    </ligand>
</feature>
<protein>
    <submittedName>
        <fullName evidence="13">NADP-dependent malic enzyme</fullName>
    </submittedName>
</protein>
<dbReference type="SUPFAM" id="SSF53223">
    <property type="entry name" value="Aminoacid dehydrogenase-like, N-terminal domain"/>
    <property type="match status" value="1"/>
</dbReference>
<dbReference type="FunFam" id="3.40.50.720:FF:000095">
    <property type="entry name" value="NADP-dependent malic enzyme"/>
    <property type="match status" value="1"/>
</dbReference>
<dbReference type="PROSITE" id="PS00331">
    <property type="entry name" value="MALIC_ENZYMES"/>
    <property type="match status" value="1"/>
</dbReference>
<dbReference type="SMART" id="SM01274">
    <property type="entry name" value="malic"/>
    <property type="match status" value="1"/>
</dbReference>
<dbReference type="PIRSF" id="PIRSF036684">
    <property type="entry name" value="ME_PTA"/>
    <property type="match status" value="1"/>
</dbReference>
<dbReference type="Pfam" id="PF00390">
    <property type="entry name" value="malic"/>
    <property type="match status" value="1"/>
</dbReference>
<evidence type="ECO:0000256" key="1">
    <source>
        <dbReference type="ARBA" id="ARBA00001936"/>
    </source>
</evidence>
<dbReference type="GO" id="GO:0046872">
    <property type="term" value="F:metal ion binding"/>
    <property type="evidence" value="ECO:0007669"/>
    <property type="project" value="UniProtKB-KW"/>
</dbReference>
<evidence type="ECO:0000256" key="8">
    <source>
        <dbReference type="PIRSR" id="PIRSR036684-1"/>
    </source>
</evidence>
<feature type="binding site" evidence="10">
    <location>
        <position position="166"/>
    </location>
    <ligand>
        <name>a divalent metal cation</name>
        <dbReference type="ChEBI" id="CHEBI:60240"/>
    </ligand>
</feature>
<dbReference type="Gene3D" id="3.40.50.10380">
    <property type="entry name" value="Malic enzyme, N-terminal domain"/>
    <property type="match status" value="1"/>
</dbReference>
<proteinExistence type="inferred from homology"/>
<dbReference type="Pfam" id="PF03949">
    <property type="entry name" value="Malic_M"/>
    <property type="match status" value="1"/>
</dbReference>
<dbReference type="FunFam" id="3.40.50.10380:FF:000003">
    <property type="entry name" value="NADP-dependent malic enzyme"/>
    <property type="match status" value="1"/>
</dbReference>
<dbReference type="EMBL" id="QYUK01000011">
    <property type="protein sequence ID" value="RJF89532.1"/>
    <property type="molecule type" value="Genomic_DNA"/>
</dbReference>
<dbReference type="OrthoDB" id="9805787at2"/>
<sequence>MSTKRTAVSDEEALLFHAQGRPGKLEIIATKPMATQRDLSLAYSPGVAVPVHAIAADPSTAYDYTTKGNLVAVISNGTAILGLGNLGALASKPVMEGKAVLFKRFADVDSIDLEVDTEDVEEFISAVRYLGPSFGGINLEDIKAPECFIIESRLRELMDIPVFHDDQHGTAIIAAAGLINALDLTGKSLKDIRVVVNGAGAASIACIELVKRLGLPGENAILCDSKGVIYKGRTEGMNQWKSAHAVDTPLRSLEEAVKGADVFLGLSVKGAMTREMVASMAPHPIIFAMANPDPEITPEEVEAVRGDAIVATGRSDYPNQVNNVLGFPYIFRGALDVRARTINDEMKLAAAKAIAALAREDVPDEVAAAYAGSRPQYGPKYIIPVPFDPRLISHIPPAVAKAAMDSGVARRPIVDMKTYRNELSARLDPAVALFQRVFDEVRTVPKRVVFAEGEEEKTIRAALAFRNSGYGTPVLVGREERIRETIDAMGLDAEAGLEIHNARNSTHNNRYTDLLYGRQRRHGLLHRDCSRLVNNDRNIFAACMVATGDADAMVTGLTRSYASVLEDVRRVIDPVQGRRVFGLSVVLSKGRTVYIADTAVEEQPTAQDLADIARQSADVVRRLGQEPRVAFLSYSNFGNRPRASAQVVRNAVAILDGLETDFEYDGEMMIDTALNRQLMALYPFSRLSEPANVLIMPSLDASLTAAKIMKELGGATVIGPLLVGLSRPVQIVPLGTAVSDLVNLAALTAYMAR</sequence>
<evidence type="ECO:0000313" key="14">
    <source>
        <dbReference type="Proteomes" id="UP000284605"/>
    </source>
</evidence>
<dbReference type="GO" id="GO:0016616">
    <property type="term" value="F:oxidoreductase activity, acting on the CH-OH group of donors, NAD or NADP as acceptor"/>
    <property type="evidence" value="ECO:0007669"/>
    <property type="project" value="InterPro"/>
</dbReference>
<feature type="domain" description="Malic enzyme NAD-binding" evidence="11">
    <location>
        <begin position="167"/>
        <end position="404"/>
    </location>
</feature>
<dbReference type="InterPro" id="IPR042112">
    <property type="entry name" value="P_AcTrfase_dom2"/>
</dbReference>
<comment type="cofactor">
    <cofactor evidence="1">
        <name>Mn(2+)</name>
        <dbReference type="ChEBI" id="CHEBI:29035"/>
    </cofactor>
</comment>
<keyword evidence="14" id="KW-1185">Reference proteome</keyword>
<evidence type="ECO:0000256" key="9">
    <source>
        <dbReference type="PIRSR" id="PIRSR036684-2"/>
    </source>
</evidence>
<dbReference type="GO" id="GO:0016746">
    <property type="term" value="F:acyltransferase activity"/>
    <property type="evidence" value="ECO:0007669"/>
    <property type="project" value="InterPro"/>
</dbReference>
<dbReference type="InterPro" id="IPR002505">
    <property type="entry name" value="PTA_PTB"/>
</dbReference>
<evidence type="ECO:0000259" key="12">
    <source>
        <dbReference type="SMART" id="SM01274"/>
    </source>
</evidence>
<dbReference type="InterPro" id="IPR046346">
    <property type="entry name" value="Aminoacid_DH-like_N_sf"/>
</dbReference>
<dbReference type="InterPro" id="IPR042113">
    <property type="entry name" value="P_AcTrfase_dom1"/>
</dbReference>
<dbReference type="InterPro" id="IPR037062">
    <property type="entry name" value="Malic_N_dom_sf"/>
</dbReference>
<accession>A0A418WHV9</accession>
<evidence type="ECO:0000256" key="7">
    <source>
        <dbReference type="ARBA" id="ARBA00023268"/>
    </source>
</evidence>
<dbReference type="InterPro" id="IPR051674">
    <property type="entry name" value="Malate_Decarboxylase"/>
</dbReference>
<feature type="binding site" evidence="10">
    <location>
        <begin position="80"/>
        <end position="87"/>
    </location>
    <ligand>
        <name>NADP(+)</name>
        <dbReference type="ChEBI" id="CHEBI:58349"/>
    </ligand>
</feature>
<dbReference type="InterPro" id="IPR045213">
    <property type="entry name" value="Malic_NAD-bd_bact_type"/>
</dbReference>
<dbReference type="InterPro" id="IPR012188">
    <property type="entry name" value="ME_PTA"/>
</dbReference>
<comment type="cofactor">
    <cofactor evidence="2">
        <name>Mg(2+)</name>
        <dbReference type="ChEBI" id="CHEBI:18420"/>
    </cofactor>
</comment>
<dbReference type="PANTHER" id="PTHR43237:SF4">
    <property type="entry name" value="NADP-DEPENDENT MALIC ENZYME"/>
    <property type="match status" value="1"/>
</dbReference>
<evidence type="ECO:0000259" key="11">
    <source>
        <dbReference type="SMART" id="SM00919"/>
    </source>
</evidence>
<feature type="binding site" evidence="9">
    <location>
        <position position="141"/>
    </location>
    <ligand>
        <name>a divalent metal cation</name>
        <dbReference type="ChEBI" id="CHEBI:60240"/>
    </ligand>
</feature>
<feature type="active site" description="Proton acceptor" evidence="8">
    <location>
        <position position="98"/>
    </location>
</feature>
<evidence type="ECO:0000256" key="2">
    <source>
        <dbReference type="ARBA" id="ARBA00001946"/>
    </source>
</evidence>
<reference evidence="13 14" key="1">
    <citation type="submission" date="2018-09" db="EMBL/GenBank/DDBJ databases">
        <authorList>
            <person name="Zhu H."/>
        </authorList>
    </citation>
    <scope>NUCLEOTIDE SEQUENCE [LARGE SCALE GENOMIC DNA]</scope>
    <source>
        <strain evidence="13 14">K1W22B-8</strain>
    </source>
</reference>
<dbReference type="InterPro" id="IPR015884">
    <property type="entry name" value="Malic_enzyme_CS"/>
</dbReference>
<dbReference type="GO" id="GO:0004470">
    <property type="term" value="F:malic enzyme activity"/>
    <property type="evidence" value="ECO:0007669"/>
    <property type="project" value="InterPro"/>
</dbReference>
<dbReference type="CDD" id="cd05311">
    <property type="entry name" value="NAD_bind_2_malic_enz"/>
    <property type="match status" value="1"/>
</dbReference>
<keyword evidence="10" id="KW-0521">NADP</keyword>
<evidence type="ECO:0000256" key="5">
    <source>
        <dbReference type="ARBA" id="ARBA00022723"/>
    </source>
</evidence>
<feature type="binding site" evidence="9">
    <location>
        <position position="140"/>
    </location>
    <ligand>
        <name>a divalent metal cation</name>
        <dbReference type="ChEBI" id="CHEBI:60240"/>
    </ligand>
</feature>
<dbReference type="Proteomes" id="UP000284605">
    <property type="component" value="Unassembled WGS sequence"/>
</dbReference>
<dbReference type="Pfam" id="PF01515">
    <property type="entry name" value="PTA_PTB"/>
    <property type="match status" value="1"/>
</dbReference>
<dbReference type="PANTHER" id="PTHR43237">
    <property type="entry name" value="NADP-DEPENDENT MALIC ENZYME"/>
    <property type="match status" value="1"/>
</dbReference>
<keyword evidence="7" id="KW-0511">Multifunctional enzyme</keyword>
<keyword evidence="6" id="KW-0560">Oxidoreductase</keyword>